<reference evidence="1 2" key="1">
    <citation type="journal article" date="2009" name="Stand. Genomic Sci.">
        <title>Complete genome sequence of Stackebrandtia nassauensis type strain (LLR-40K-21).</title>
        <authorList>
            <person name="Munk C."/>
            <person name="Lapidus A."/>
            <person name="Copeland A."/>
            <person name="Jando M."/>
            <person name="Mayilraj S."/>
            <person name="Glavina Del Rio T."/>
            <person name="Nolan M."/>
            <person name="Chen F."/>
            <person name="Lucas S."/>
            <person name="Tice H."/>
            <person name="Cheng J.F."/>
            <person name="Han C."/>
            <person name="Detter J.C."/>
            <person name="Bruce D."/>
            <person name="Goodwin L."/>
            <person name="Chain P."/>
            <person name="Pitluck S."/>
            <person name="Goker M."/>
            <person name="Ovchinikova G."/>
            <person name="Pati A."/>
            <person name="Ivanova N."/>
            <person name="Mavromatis K."/>
            <person name="Chen A."/>
            <person name="Palaniappan K."/>
            <person name="Land M."/>
            <person name="Hauser L."/>
            <person name="Chang Y.J."/>
            <person name="Jeffries C.D."/>
            <person name="Bristow J."/>
            <person name="Eisen J.A."/>
            <person name="Markowitz V."/>
            <person name="Hugenholtz P."/>
            <person name="Kyrpides N.C."/>
            <person name="Klenk H.P."/>
        </authorList>
    </citation>
    <scope>NUCLEOTIDE SEQUENCE [LARGE SCALE GENOMIC DNA]</scope>
    <source>
        <strain evidence="2">DSM 44728 / CIP 108903 / NRRL B-16338 / NBRC 102104 / LLR-40K-21</strain>
    </source>
</reference>
<dbReference type="KEGG" id="sna:Snas_3710"/>
<name>D3PXN7_STANL</name>
<dbReference type="Proteomes" id="UP000000844">
    <property type="component" value="Chromosome"/>
</dbReference>
<dbReference type="EMBL" id="CP001778">
    <property type="protein sequence ID" value="ADD43367.1"/>
    <property type="molecule type" value="Genomic_DNA"/>
</dbReference>
<evidence type="ECO:0000313" key="2">
    <source>
        <dbReference type="Proteomes" id="UP000000844"/>
    </source>
</evidence>
<dbReference type="SUPFAM" id="SSF48452">
    <property type="entry name" value="TPR-like"/>
    <property type="match status" value="1"/>
</dbReference>
<keyword evidence="2" id="KW-1185">Reference proteome</keyword>
<dbReference type="InterPro" id="IPR011990">
    <property type="entry name" value="TPR-like_helical_dom_sf"/>
</dbReference>
<gene>
    <name evidence="1" type="ordered locus">Snas_3710</name>
</gene>
<protein>
    <submittedName>
        <fullName evidence="1">Tetratricopeptide TPR_4</fullName>
    </submittedName>
</protein>
<proteinExistence type="predicted"/>
<dbReference type="InterPro" id="IPR019734">
    <property type="entry name" value="TPR_rpt"/>
</dbReference>
<dbReference type="SMART" id="SM00028">
    <property type="entry name" value="TPR"/>
    <property type="match status" value="3"/>
</dbReference>
<dbReference type="AlphaFoldDB" id="D3PXN7"/>
<dbReference type="eggNOG" id="COG0457">
    <property type="taxonomic scope" value="Bacteria"/>
</dbReference>
<organism evidence="1 2">
    <name type="scientific">Stackebrandtia nassauensis (strain DSM 44728 / CIP 108903 / NRRL B-16338 / NBRC 102104 / LLR-40K-21)</name>
    <dbReference type="NCBI Taxonomy" id="446470"/>
    <lineage>
        <taxon>Bacteria</taxon>
        <taxon>Bacillati</taxon>
        <taxon>Actinomycetota</taxon>
        <taxon>Actinomycetes</taxon>
        <taxon>Glycomycetales</taxon>
        <taxon>Glycomycetaceae</taxon>
        <taxon>Stackebrandtia</taxon>
    </lineage>
</organism>
<dbReference type="Gene3D" id="1.25.40.10">
    <property type="entry name" value="Tetratricopeptide repeat domain"/>
    <property type="match status" value="2"/>
</dbReference>
<evidence type="ECO:0000313" key="1">
    <source>
        <dbReference type="EMBL" id="ADD43367.1"/>
    </source>
</evidence>
<accession>D3PXN7</accession>
<dbReference type="STRING" id="446470.Snas_3710"/>
<sequence>MSTDLYGVRVLNVDAKRRSVRLRVFVVYYEPAWGTNDLLPDDPSFFFRILWEGPRDRPDRGGTLQDLVEQDDYLDEGWVDDNTSRFVARVERVATRNHPMDADAWKRLSTFYYEDDGTWPDEHLLVQGDYDVEVTHVRWLDALRVGDSWATTSYPTEAAPAPGEAEYVIDAEDGDTHAAFVLGWLRQERGDLDGAVAAYRQAADTDNVDDKAKALVYLGDLYAQHDNVQDARVAYEQVVDCEDVTDDGQRYRAWASREIRRLTGTQTWVELTLSTLEQDGRDQALHALTDTCGSDAVARFGMALAQKDFTSARTILDSIDDAADRASCAAFGLELAALWMPPDSPWMPEDDEGDVSRILELVGATGRSPEGYGLALDMGAIAAESGDDSVPEMVVNRLYVRLFEERDVDAVTRFVPFAEQAHPRVATGALGFLAWDAQERDDFDAAIAWLRRGAALTDPDPSMAAGAAFQLGKLHTQLGNVEDAKEAFTQAEEGFALLEHRLLAAQQQAELLVDHDDQAGALVVLARAAFHEARLELSEEDDGARSGHRLAHLLDEAGEHRAASEVRRLAEKFLAPGTETAKDASATFHFAQSILEIGHRELGDSLLRSIAKHRNS</sequence>
<dbReference type="HOGENOM" id="CLU_443366_0_0_11"/>
<dbReference type="Pfam" id="PF13181">
    <property type="entry name" value="TPR_8"/>
    <property type="match status" value="1"/>
</dbReference>